<evidence type="ECO:0000313" key="5">
    <source>
        <dbReference type="Proteomes" id="UP000198885"/>
    </source>
</evidence>
<dbReference type="OrthoDB" id="9790252at2"/>
<name>A0A1H9TBJ7_9RHOB</name>
<proteinExistence type="predicted"/>
<dbReference type="InterPro" id="IPR010982">
    <property type="entry name" value="Lambda_DNA-bd_dom_sf"/>
</dbReference>
<keyword evidence="2" id="KW-1133">Transmembrane helix</keyword>
<dbReference type="PANTHER" id="PTHR34475:SF1">
    <property type="entry name" value="CYTOSKELETON PROTEIN RODZ"/>
    <property type="match status" value="1"/>
</dbReference>
<feature type="region of interest" description="Disordered" evidence="1">
    <location>
        <begin position="270"/>
        <end position="289"/>
    </location>
</feature>
<dbReference type="PANTHER" id="PTHR34475">
    <property type="match status" value="1"/>
</dbReference>
<dbReference type="Pfam" id="PF13413">
    <property type="entry name" value="HTH_25"/>
    <property type="match status" value="1"/>
</dbReference>
<dbReference type="InterPro" id="IPR025194">
    <property type="entry name" value="RodZ-like_C"/>
</dbReference>
<dbReference type="EMBL" id="FOGU01000004">
    <property type="protein sequence ID" value="SER94625.1"/>
    <property type="molecule type" value="Genomic_DNA"/>
</dbReference>
<evidence type="ECO:0000313" key="4">
    <source>
        <dbReference type="EMBL" id="SER94625.1"/>
    </source>
</evidence>
<feature type="domain" description="Cytoskeleton protein RodZ-like C-terminal" evidence="3">
    <location>
        <begin position="321"/>
        <end position="387"/>
    </location>
</feature>
<feature type="region of interest" description="Disordered" evidence="1">
    <location>
        <begin position="106"/>
        <end position="139"/>
    </location>
</feature>
<keyword evidence="2" id="KW-0472">Membrane</keyword>
<reference evidence="4 5" key="1">
    <citation type="submission" date="2016-10" db="EMBL/GenBank/DDBJ databases">
        <authorList>
            <person name="de Groot N.N."/>
        </authorList>
    </citation>
    <scope>NUCLEOTIDE SEQUENCE [LARGE SCALE GENOMIC DNA]</scope>
    <source>
        <strain evidence="4 5">DSM 23042</strain>
    </source>
</reference>
<keyword evidence="2" id="KW-0812">Transmembrane</keyword>
<evidence type="ECO:0000256" key="2">
    <source>
        <dbReference type="SAM" id="Phobius"/>
    </source>
</evidence>
<feature type="transmembrane region" description="Helical" evidence="2">
    <location>
        <begin position="155"/>
        <end position="177"/>
    </location>
</feature>
<accession>A0A1H9TBJ7</accession>
<organism evidence="4 5">
    <name type="scientific">Tranquillimonas rosea</name>
    <dbReference type="NCBI Taxonomy" id="641238"/>
    <lineage>
        <taxon>Bacteria</taxon>
        <taxon>Pseudomonadati</taxon>
        <taxon>Pseudomonadota</taxon>
        <taxon>Alphaproteobacteria</taxon>
        <taxon>Rhodobacterales</taxon>
        <taxon>Roseobacteraceae</taxon>
        <taxon>Tranquillimonas</taxon>
    </lineage>
</organism>
<protein>
    <submittedName>
        <fullName evidence="4">Protein RodZ, contains Xre-like HTH and DUF4115 domains</fullName>
    </submittedName>
</protein>
<keyword evidence="5" id="KW-1185">Reference proteome</keyword>
<evidence type="ECO:0000259" key="3">
    <source>
        <dbReference type="Pfam" id="PF13464"/>
    </source>
</evidence>
<dbReference type="AlphaFoldDB" id="A0A1H9TBJ7"/>
<dbReference type="Pfam" id="PF13464">
    <property type="entry name" value="RodZ_C"/>
    <property type="match status" value="1"/>
</dbReference>
<gene>
    <name evidence="4" type="ORF">SAMN04490244_10483</name>
</gene>
<dbReference type="Proteomes" id="UP000198885">
    <property type="component" value="Unassembled WGS sequence"/>
</dbReference>
<dbReference type="STRING" id="641238.SAMN04490244_10483"/>
<sequence length="433" mass="46098">MIGRFKTPAAEEDERPKGFDDFDLRLGDVMRGERATLGKSLLDVQRELKIRATYIAAIENADPSAFETPGFIAGYVRSYSRYLGLDAEWAWRAFCREGNFETAHGMSQAASIKQSRPEPAQSAAHSPKKRDPFLEPSISYTPPGQRMLSGIEPGAIGSVAVMIALIGLIGYGGFAVLKEVQKVQFVPVEQSPGVASDIDPLAGAAPQQPEGEETEVAGLNADADEGEMFDRLYRPQALDVPVMTPRDGPIAALDPSSVGALSDASERRRLAAASSSLAQQTGPAPDRQDIAAATPDMLTDGTLNQDGGVQVVEDTPPQVVMLAVRPSWVRVRSADGSVIYERIMEPGDRFELPRTEEPATLRTGESGAIYFAVNGQTYGPAGQSGQVTSDLSLAAASLTDTYSVADLGSDSDLQTYVAELELGTGDDADAPSE</sequence>
<dbReference type="InterPro" id="IPR050400">
    <property type="entry name" value="Bact_Cytoskel_RodZ"/>
</dbReference>
<dbReference type="RefSeq" id="WP_092691360.1">
    <property type="nucleotide sequence ID" value="NZ_FOGU01000004.1"/>
</dbReference>
<evidence type="ECO:0000256" key="1">
    <source>
        <dbReference type="SAM" id="MobiDB-lite"/>
    </source>
</evidence>
<dbReference type="Gene3D" id="1.10.260.40">
    <property type="entry name" value="lambda repressor-like DNA-binding domains"/>
    <property type="match status" value="1"/>
</dbReference>
<dbReference type="GO" id="GO:0003677">
    <property type="term" value="F:DNA binding"/>
    <property type="evidence" value="ECO:0007669"/>
    <property type="project" value="InterPro"/>
</dbReference>